<accession>A0A1U0ZAX4</accession>
<dbReference type="AlphaFoldDB" id="A0A1U0ZAX4"/>
<evidence type="ECO:0000313" key="1">
    <source>
        <dbReference type="EMBL" id="SKM81289.1"/>
    </source>
</evidence>
<organism evidence="1 2">
    <name type="scientific">Mycobacteroides abscessus subsp. massiliense</name>
    <dbReference type="NCBI Taxonomy" id="1962118"/>
    <lineage>
        <taxon>Bacteria</taxon>
        <taxon>Bacillati</taxon>
        <taxon>Actinomycetota</taxon>
        <taxon>Actinomycetes</taxon>
        <taxon>Mycobacteriales</taxon>
        <taxon>Mycobacteriaceae</taxon>
        <taxon>Mycobacteroides</taxon>
        <taxon>Mycobacteroides abscessus</taxon>
    </lineage>
</organism>
<evidence type="ECO:0000313" key="2">
    <source>
        <dbReference type="Proteomes" id="UP000190074"/>
    </source>
</evidence>
<protein>
    <submittedName>
        <fullName evidence="1">Abi-like protein</fullName>
    </submittedName>
</protein>
<dbReference type="RefSeq" id="WP_005102567.1">
    <property type="nucleotide sequence ID" value="NZ_FVGW01000015.1"/>
</dbReference>
<name>A0A1U0ZAX4_9MYCO</name>
<reference evidence="1 2" key="1">
    <citation type="submission" date="2016-11" db="EMBL/GenBank/DDBJ databases">
        <authorList>
            <consortium name="Pathogen Informatics"/>
        </authorList>
    </citation>
    <scope>NUCLEOTIDE SEQUENCE [LARGE SCALE GENOMIC DNA]</scope>
    <source>
        <strain evidence="1 2">911</strain>
    </source>
</reference>
<sequence length="230" mass="26310">MDAGQAAGIDGLLGEARLARYLDRYSGNRVLARRLYTWNLAAASALWGPIHVLEIAVRNALHDRLVERTGRGDWWADTHVHLCNNEREAIDSAIATLQRRGTDDPSSDQVVAATSFGLWVGLTGEGIPRDRVLSYETTLWQPRLQHAFPHRENRRRKYIHAKLDDIRVLRNRIAHHEPIYRSPLQNLYDDIREIAGMVHPGARQFIESHSRTQEVIDQLRDVVTTGEVRF</sequence>
<dbReference type="Proteomes" id="UP000190074">
    <property type="component" value="Unassembled WGS sequence"/>
</dbReference>
<gene>
    <name evidence="1" type="ORF">SAMEA2259716_05165</name>
</gene>
<proteinExistence type="predicted"/>
<dbReference type="EMBL" id="FVGW01000015">
    <property type="protein sequence ID" value="SKM81289.1"/>
    <property type="molecule type" value="Genomic_DNA"/>
</dbReference>